<accession>A0A9X3DQY3</accession>
<evidence type="ECO:0000256" key="1">
    <source>
        <dbReference type="SAM" id="Phobius"/>
    </source>
</evidence>
<gene>
    <name evidence="2" type="ORF">OSH00_03395</name>
</gene>
<feature type="transmembrane region" description="Helical" evidence="1">
    <location>
        <begin position="7"/>
        <end position="26"/>
    </location>
</feature>
<name>A0A9X3DQY3_9GAMM</name>
<comment type="caution">
    <text evidence="2">The sequence shown here is derived from an EMBL/GenBank/DDBJ whole genome shotgun (WGS) entry which is preliminary data.</text>
</comment>
<proteinExistence type="predicted"/>
<evidence type="ECO:0000313" key="2">
    <source>
        <dbReference type="EMBL" id="MCX5466783.1"/>
    </source>
</evidence>
<dbReference type="AlphaFoldDB" id="A0A9X3DQY3"/>
<organism evidence="2 3">
    <name type="scientific">Acinetobacter nematophilus</name>
    <dbReference type="NCBI Taxonomy" id="2994642"/>
    <lineage>
        <taxon>Bacteria</taxon>
        <taxon>Pseudomonadati</taxon>
        <taxon>Pseudomonadota</taxon>
        <taxon>Gammaproteobacteria</taxon>
        <taxon>Moraxellales</taxon>
        <taxon>Moraxellaceae</taxon>
        <taxon>Acinetobacter</taxon>
    </lineage>
</organism>
<evidence type="ECO:0000313" key="3">
    <source>
        <dbReference type="Proteomes" id="UP001146019"/>
    </source>
</evidence>
<dbReference type="Proteomes" id="UP001146019">
    <property type="component" value="Unassembled WGS sequence"/>
</dbReference>
<reference evidence="2" key="1">
    <citation type="submission" date="2022-11" db="EMBL/GenBank/DDBJ databases">
        <title>Biodiversity and phylogenetic relationships of bacteria.</title>
        <authorList>
            <person name="Machado R.A.R."/>
            <person name="Bhat A."/>
            <person name="Loulou A."/>
            <person name="Kallel S."/>
        </authorList>
    </citation>
    <scope>NUCLEOTIDE SEQUENCE</scope>
    <source>
        <strain evidence="2">A-IN1</strain>
    </source>
</reference>
<dbReference type="RefSeq" id="WP_266129225.1">
    <property type="nucleotide sequence ID" value="NZ_JAPKMY010000001.1"/>
</dbReference>
<dbReference type="EMBL" id="JAPKMY010000001">
    <property type="protein sequence ID" value="MCX5466783.1"/>
    <property type="molecule type" value="Genomic_DNA"/>
</dbReference>
<keyword evidence="3" id="KW-1185">Reference proteome</keyword>
<sequence length="499" mass="56488">MSKTVRWIIFTIIVLVICDWVIISYWRDNNEIEVSSTILINMLIGLPLAIVFGVFAMTWLFGFAKRKPDVLADSAIIEESPSRTEDEIKIMHIGQKISVLATAVSTPFGENLTQIMRALDDKKMPDPDPLLKFQESYPYLSRRIESLILLNDQESSASHARPLFTDRAKRVDQITTQLLKQLALVLQSIQIKNLNSNEDEHNKAKNQQARLHPEWVSQTKKTVSEELPTVYRSHPSLKIVYILPSHISEVERDTLFDLLKYHLNLMGIHEQHDVDLFMTHVESNEATQRIIHNAVMAHLEIDHESSPQLLLIMGADSWIDQSHLDVKFNQQQKAVQPSEGGFAVLFSDQQSTTDIEPIVDITIPLTYKSHQSAETLNLIQVIEQLQQAYNFQKNDKVLGDDEIVFTDHAVTHTKSLVDLMSVSDHFQIEEDQFVSISPILNDTAAMVSGLSFGLALENSVENKKNTLLIHNAESQSGSCWMVMPAKHYIDESASQGESA</sequence>
<feature type="transmembrane region" description="Helical" evidence="1">
    <location>
        <begin position="38"/>
        <end position="61"/>
    </location>
</feature>
<protein>
    <submittedName>
        <fullName evidence="2">Uncharacterized protein</fullName>
    </submittedName>
</protein>
<keyword evidence="1" id="KW-0472">Membrane</keyword>
<keyword evidence="1" id="KW-1133">Transmembrane helix</keyword>
<keyword evidence="1" id="KW-0812">Transmembrane</keyword>